<reference evidence="3" key="1">
    <citation type="submission" date="2017-01" db="EMBL/GenBank/DDBJ databases">
        <authorList>
            <person name="Varghese N."/>
            <person name="Submissions S."/>
        </authorList>
    </citation>
    <scope>NUCLEOTIDE SEQUENCE [LARGE SCALE GENOMIC DNA]</scope>
    <source>
        <strain evidence="3">DSM 24913</strain>
    </source>
</reference>
<evidence type="ECO:0000313" key="3">
    <source>
        <dbReference type="Proteomes" id="UP000185639"/>
    </source>
</evidence>
<dbReference type="STRING" id="484498.SAMN05421686_107133"/>
<dbReference type="RefSeq" id="WP_076516478.1">
    <property type="nucleotide sequence ID" value="NZ_FTOH01000007.1"/>
</dbReference>
<sequence length="259" mass="29941">MTSEHLYPAVSIPELRAQYCFQVDSYRVLVSCNDGARCDRRLDYQFHDIEGGVINNPNETGEINPFSGSFYVINRDMRVQFPGWVASVNIQIWPKTELSMHSSHWRSEKDLVENTIRLHNRPAHKPEEWPNYTVPKDHNDVLIFRAEERLWSLCEFGDFSVNNALMTELTEHLALIIVFDTASFWQRKTYPPKDLKAHLKPVFIDYLSRIQIIPTEGVPESELPPLGFYPSKREEKEIDSEGNAVAEDIPASSSSEWGW</sequence>
<keyword evidence="3" id="KW-1185">Reference proteome</keyword>
<evidence type="ECO:0000256" key="1">
    <source>
        <dbReference type="SAM" id="MobiDB-lite"/>
    </source>
</evidence>
<dbReference type="Proteomes" id="UP000185639">
    <property type="component" value="Unassembled WGS sequence"/>
</dbReference>
<dbReference type="AlphaFoldDB" id="A0A1N7NN29"/>
<accession>A0A1N7NN29</accession>
<dbReference type="EMBL" id="FTOH01000007">
    <property type="protein sequence ID" value="SIS99589.1"/>
    <property type="molecule type" value="Genomic_DNA"/>
</dbReference>
<name>A0A1N7NN29_9GAMM</name>
<feature type="region of interest" description="Disordered" evidence="1">
    <location>
        <begin position="221"/>
        <end position="259"/>
    </location>
</feature>
<protein>
    <submittedName>
        <fullName evidence="2">Uncharacterized protein</fullName>
    </submittedName>
</protein>
<gene>
    <name evidence="2" type="ORF">SAMN05421686_107133</name>
</gene>
<proteinExistence type="predicted"/>
<evidence type="ECO:0000313" key="2">
    <source>
        <dbReference type="EMBL" id="SIS99589.1"/>
    </source>
</evidence>
<organism evidence="2 3">
    <name type="scientific">Thalassolituus maritimus</name>
    <dbReference type="NCBI Taxonomy" id="484498"/>
    <lineage>
        <taxon>Bacteria</taxon>
        <taxon>Pseudomonadati</taxon>
        <taxon>Pseudomonadota</taxon>
        <taxon>Gammaproteobacteria</taxon>
        <taxon>Oceanospirillales</taxon>
        <taxon>Oceanospirillaceae</taxon>
        <taxon>Thalassolituus</taxon>
    </lineage>
</organism>